<protein>
    <submittedName>
        <fullName evidence="2">Uncharacterized protein</fullName>
    </submittedName>
</protein>
<dbReference type="EMBL" id="KI676233">
    <property type="protein sequence ID" value="ETL26475.1"/>
    <property type="molecule type" value="Genomic_DNA"/>
</dbReference>
<sequence>ERRIQYGRWFATIAVVLLYFILVGQVPGLIALLTVKWPSIMLPENHLFFSQDEFLIADS</sequence>
<dbReference type="Proteomes" id="UP000053864">
    <property type="component" value="Unassembled WGS sequence"/>
</dbReference>
<evidence type="ECO:0000313" key="3">
    <source>
        <dbReference type="EMBL" id="ETL26475.1"/>
    </source>
</evidence>
<evidence type="ECO:0000256" key="1">
    <source>
        <dbReference type="SAM" id="Phobius"/>
    </source>
</evidence>
<feature type="non-terminal residue" evidence="2">
    <location>
        <position position="59"/>
    </location>
</feature>
<keyword evidence="1" id="KW-0472">Membrane</keyword>
<gene>
    <name evidence="2" type="ORF">L915_19984</name>
    <name evidence="3" type="ORF">L916_19865</name>
</gene>
<name>W2FSI7_PHYNI</name>
<reference evidence="3" key="2">
    <citation type="submission" date="2013-11" db="EMBL/GenBank/DDBJ databases">
        <title>The Genome Sequence of Phytophthora parasitica CJ05E6.</title>
        <authorList>
            <consortium name="The Broad Institute Genomics Platform"/>
            <person name="Russ C."/>
            <person name="Tyler B."/>
            <person name="Panabieres F."/>
            <person name="Shan W."/>
            <person name="Tripathy S."/>
            <person name="Grunwald N."/>
            <person name="Machado M."/>
            <person name="Johnson C.S."/>
            <person name="Arredondo F."/>
            <person name="Hong C."/>
            <person name="Coffey M."/>
            <person name="Young S.K."/>
            <person name="Zeng Q."/>
            <person name="Gargeya S."/>
            <person name="Fitzgerald M."/>
            <person name="Abouelleil A."/>
            <person name="Alvarado L."/>
            <person name="Chapman S.B."/>
            <person name="Gainer-Dewar J."/>
            <person name="Goldberg J."/>
            <person name="Griggs A."/>
            <person name="Gujja S."/>
            <person name="Hansen M."/>
            <person name="Howarth C."/>
            <person name="Imamovic A."/>
            <person name="Ireland A."/>
            <person name="Larimer J."/>
            <person name="McCowan C."/>
            <person name="Murphy C."/>
            <person name="Pearson M."/>
            <person name="Poon T.W."/>
            <person name="Priest M."/>
            <person name="Roberts A."/>
            <person name="Saif S."/>
            <person name="Shea T."/>
            <person name="Sykes S."/>
            <person name="Wortman J."/>
            <person name="Nusbaum C."/>
            <person name="Birren B."/>
        </authorList>
    </citation>
    <scope>NUCLEOTIDE SEQUENCE [LARGE SCALE GENOMIC DNA]</scope>
    <source>
        <strain evidence="3">CJ05E6</strain>
    </source>
</reference>
<keyword evidence="1" id="KW-1133">Transmembrane helix</keyword>
<accession>W2FSI7</accession>
<feature type="non-terminal residue" evidence="2">
    <location>
        <position position="1"/>
    </location>
</feature>
<organism evidence="2">
    <name type="scientific">Phytophthora nicotianae</name>
    <name type="common">Potato buckeye rot agent</name>
    <name type="synonym">Phytophthora parasitica</name>
    <dbReference type="NCBI Taxonomy" id="4792"/>
    <lineage>
        <taxon>Eukaryota</taxon>
        <taxon>Sar</taxon>
        <taxon>Stramenopiles</taxon>
        <taxon>Oomycota</taxon>
        <taxon>Peronosporomycetes</taxon>
        <taxon>Peronosporales</taxon>
        <taxon>Peronosporaceae</taxon>
        <taxon>Phytophthora</taxon>
    </lineage>
</organism>
<dbReference type="EMBL" id="KI689430">
    <property type="protein sequence ID" value="ETK73035.1"/>
    <property type="molecule type" value="Genomic_DNA"/>
</dbReference>
<feature type="transmembrane region" description="Helical" evidence="1">
    <location>
        <begin position="9"/>
        <end position="33"/>
    </location>
</feature>
<dbReference type="Proteomes" id="UP000053236">
    <property type="component" value="Unassembled WGS sequence"/>
</dbReference>
<proteinExistence type="predicted"/>
<keyword evidence="1" id="KW-0812">Transmembrane</keyword>
<evidence type="ECO:0000313" key="2">
    <source>
        <dbReference type="EMBL" id="ETK73035.1"/>
    </source>
</evidence>
<reference evidence="2" key="1">
    <citation type="submission" date="2013-11" db="EMBL/GenBank/DDBJ databases">
        <title>The Genome Sequence of Phytophthora parasitica CJ02B3.</title>
        <authorList>
            <consortium name="The Broad Institute Genomics Platform"/>
            <person name="Russ C."/>
            <person name="Tyler B."/>
            <person name="Panabieres F."/>
            <person name="Shan W."/>
            <person name="Tripathy S."/>
            <person name="Grunwald N."/>
            <person name="Machado M."/>
            <person name="Johnson C.S."/>
            <person name="Arredondo F."/>
            <person name="Hong C."/>
            <person name="Coffey M."/>
            <person name="Young S.K."/>
            <person name="Zeng Q."/>
            <person name="Gargeya S."/>
            <person name="Fitzgerald M."/>
            <person name="Abouelleil A."/>
            <person name="Alvarado L."/>
            <person name="Chapman S.B."/>
            <person name="Gainer-Dewar J."/>
            <person name="Goldberg J."/>
            <person name="Griggs A."/>
            <person name="Gujja S."/>
            <person name="Hansen M."/>
            <person name="Howarth C."/>
            <person name="Imamovic A."/>
            <person name="Ireland A."/>
            <person name="Larimer J."/>
            <person name="McCowan C."/>
            <person name="Murphy C."/>
            <person name="Pearson M."/>
            <person name="Poon T.W."/>
            <person name="Priest M."/>
            <person name="Roberts A."/>
            <person name="Saif S."/>
            <person name="Shea T."/>
            <person name="Sykes S."/>
            <person name="Wortman J."/>
            <person name="Nusbaum C."/>
            <person name="Birren B."/>
        </authorList>
    </citation>
    <scope>NUCLEOTIDE SEQUENCE [LARGE SCALE GENOMIC DNA]</scope>
    <source>
        <strain evidence="2">CJ02B3</strain>
    </source>
</reference>
<dbReference type="AlphaFoldDB" id="W2FSI7"/>